<keyword evidence="4" id="KW-1185">Reference proteome</keyword>
<evidence type="ECO:0000313" key="4">
    <source>
        <dbReference type="Proteomes" id="UP001596035"/>
    </source>
</evidence>
<dbReference type="EC" id="3.1.21.-" evidence="3"/>
<accession>A0ABW0DLE4</accession>
<dbReference type="SUPFAM" id="SSF52980">
    <property type="entry name" value="Restriction endonuclease-like"/>
    <property type="match status" value="1"/>
</dbReference>
<dbReference type="Pfam" id="PF04471">
    <property type="entry name" value="Mrr_cat"/>
    <property type="match status" value="1"/>
</dbReference>
<gene>
    <name evidence="3" type="ORF">ACFPWV_06960</name>
</gene>
<feature type="domain" description="Restriction endonuclease type IV Mrr" evidence="2">
    <location>
        <begin position="7"/>
        <end position="51"/>
    </location>
</feature>
<feature type="region of interest" description="Disordered" evidence="1">
    <location>
        <begin position="24"/>
        <end position="44"/>
    </location>
</feature>
<evidence type="ECO:0000256" key="1">
    <source>
        <dbReference type="SAM" id="MobiDB-lite"/>
    </source>
</evidence>
<reference evidence="4" key="1">
    <citation type="journal article" date="2019" name="Int. J. Syst. Evol. Microbiol.">
        <title>The Global Catalogue of Microorganisms (GCM) 10K type strain sequencing project: providing services to taxonomists for standard genome sequencing and annotation.</title>
        <authorList>
            <consortium name="The Broad Institute Genomics Platform"/>
            <consortium name="The Broad Institute Genome Sequencing Center for Infectious Disease"/>
            <person name="Wu L."/>
            <person name="Ma J."/>
        </authorList>
    </citation>
    <scope>NUCLEOTIDE SEQUENCE [LARGE SCALE GENOMIC DNA]</scope>
    <source>
        <strain evidence="4">CGMCC 4.7131</strain>
    </source>
</reference>
<organism evidence="3 4">
    <name type="scientific">Streptomyces atrovirens</name>
    <dbReference type="NCBI Taxonomy" id="285556"/>
    <lineage>
        <taxon>Bacteria</taxon>
        <taxon>Bacillati</taxon>
        <taxon>Actinomycetota</taxon>
        <taxon>Actinomycetes</taxon>
        <taxon>Kitasatosporales</taxon>
        <taxon>Streptomycetaceae</taxon>
        <taxon>Streptomyces</taxon>
    </lineage>
</organism>
<dbReference type="InterPro" id="IPR011335">
    <property type="entry name" value="Restrct_endonuc-II-like"/>
</dbReference>
<keyword evidence="3" id="KW-0378">Hydrolase</keyword>
<dbReference type="RefSeq" id="WP_344566521.1">
    <property type="nucleotide sequence ID" value="NZ_BAAATG010000050.1"/>
</dbReference>
<dbReference type="Proteomes" id="UP001596035">
    <property type="component" value="Unassembled WGS sequence"/>
</dbReference>
<protein>
    <submittedName>
        <fullName evidence="3">Restriction endonuclease</fullName>
        <ecNumber evidence="3">3.1.21.-</ecNumber>
    </submittedName>
</protein>
<dbReference type="EMBL" id="JBHSKN010000007">
    <property type="protein sequence ID" value="MFC5239641.1"/>
    <property type="molecule type" value="Genomic_DNA"/>
</dbReference>
<evidence type="ECO:0000259" key="2">
    <source>
        <dbReference type="Pfam" id="PF04471"/>
    </source>
</evidence>
<keyword evidence="3" id="KW-0540">Nuclease</keyword>
<dbReference type="GO" id="GO:0016787">
    <property type="term" value="F:hydrolase activity"/>
    <property type="evidence" value="ECO:0007669"/>
    <property type="project" value="UniProtKB-KW"/>
</dbReference>
<name>A0ABW0DLE4_9ACTN</name>
<keyword evidence="3" id="KW-0255">Endonuclease</keyword>
<comment type="caution">
    <text evidence="3">The sequence shown here is derived from an EMBL/GenBank/DDBJ whole genome shotgun (WGS) entry which is preliminary data.</text>
</comment>
<proteinExistence type="predicted"/>
<dbReference type="GO" id="GO:0004519">
    <property type="term" value="F:endonuclease activity"/>
    <property type="evidence" value="ECO:0007669"/>
    <property type="project" value="UniProtKB-KW"/>
</dbReference>
<sequence>MCDLLDREFEPLIASLLERDGHEVQRAHGGAGDRGADVITTGENGERIVVQ</sequence>
<evidence type="ECO:0000313" key="3">
    <source>
        <dbReference type="EMBL" id="MFC5239641.1"/>
    </source>
</evidence>
<dbReference type="InterPro" id="IPR007560">
    <property type="entry name" value="Restrct_endonuc_IV_Mrr"/>
</dbReference>